<evidence type="ECO:0000256" key="1">
    <source>
        <dbReference type="ARBA" id="ARBA00004514"/>
    </source>
</evidence>
<protein>
    <recommendedName>
        <fullName evidence="3">Metallo-beta-lactamase domain-containing protein 1</fullName>
    </recommendedName>
    <alternativeName>
        <fullName evidence="4">Endoribonuclease MBLAC1</fullName>
    </alternativeName>
</protein>
<comment type="caution">
    <text evidence="8">The sequence shown here is derived from an EMBL/GenBank/DDBJ whole genome shotgun (WGS) entry which is preliminary data.</text>
</comment>
<dbReference type="PANTHER" id="PTHR23200:SF48">
    <property type="entry name" value="METALLO-BETA-LACTAMASE DOMAIN-CONTAINING PROTEIN 1"/>
    <property type="match status" value="1"/>
</dbReference>
<reference evidence="8" key="1">
    <citation type="journal article" date="2014" name="Front. Microbiol.">
        <title>High frequency of phylogenetically diverse reductive dehalogenase-homologous genes in deep subseafloor sedimentary metagenomes.</title>
        <authorList>
            <person name="Kawai M."/>
            <person name="Futagami T."/>
            <person name="Toyoda A."/>
            <person name="Takaki Y."/>
            <person name="Nishi S."/>
            <person name="Hori S."/>
            <person name="Arai W."/>
            <person name="Tsubouchi T."/>
            <person name="Morono Y."/>
            <person name="Uchiyama I."/>
            <person name="Ito T."/>
            <person name="Fujiyama A."/>
            <person name="Inagaki F."/>
            <person name="Takami H."/>
        </authorList>
    </citation>
    <scope>NUCLEOTIDE SEQUENCE</scope>
    <source>
        <strain evidence="8">Expedition CK06-06</strain>
    </source>
</reference>
<dbReference type="Gene3D" id="3.60.15.10">
    <property type="entry name" value="Ribonuclease Z/Hydroxyacylglutathione hydrolase-like"/>
    <property type="match status" value="1"/>
</dbReference>
<dbReference type="GO" id="GO:0005829">
    <property type="term" value="C:cytosol"/>
    <property type="evidence" value="ECO:0007669"/>
    <property type="project" value="UniProtKB-SubCell"/>
</dbReference>
<evidence type="ECO:0000256" key="6">
    <source>
        <dbReference type="ARBA" id="ARBA00045869"/>
    </source>
</evidence>
<dbReference type="EMBL" id="BART01014587">
    <property type="protein sequence ID" value="GAG75648.1"/>
    <property type="molecule type" value="Genomic_DNA"/>
</dbReference>
<evidence type="ECO:0000313" key="8">
    <source>
        <dbReference type="EMBL" id="GAG75648.1"/>
    </source>
</evidence>
<evidence type="ECO:0000256" key="5">
    <source>
        <dbReference type="ARBA" id="ARBA00044690"/>
    </source>
</evidence>
<dbReference type="AlphaFoldDB" id="X1ATP0"/>
<dbReference type="InterPro" id="IPR001279">
    <property type="entry name" value="Metallo-B-lactamas"/>
</dbReference>
<dbReference type="SUPFAM" id="SSF56281">
    <property type="entry name" value="Metallo-hydrolase/oxidoreductase"/>
    <property type="match status" value="1"/>
</dbReference>
<feature type="domain" description="Metallo-beta-lactamase" evidence="7">
    <location>
        <begin position="29"/>
        <end position="92"/>
    </location>
</feature>
<dbReference type="InterPro" id="IPR036866">
    <property type="entry name" value="RibonucZ/Hydroxyglut_hydro"/>
</dbReference>
<evidence type="ECO:0000256" key="2">
    <source>
        <dbReference type="ARBA" id="ARBA00011738"/>
    </source>
</evidence>
<feature type="non-terminal residue" evidence="8">
    <location>
        <position position="94"/>
    </location>
</feature>
<accession>X1ATP0</accession>
<proteinExistence type="predicted"/>
<comment type="catalytic activity">
    <reaction evidence="5">
        <text>a ribonucleotidyl-ribonucleotide-RNA + H2O = a 3'-end ribonucleotide-RNA + a 5'-end 5'-phospho-ribonucleoside-RNA + H(+)</text>
        <dbReference type="Rhea" id="RHEA:68096"/>
        <dbReference type="Rhea" id="RHEA-COMP:15179"/>
        <dbReference type="Rhea" id="RHEA-COMP:17355"/>
        <dbReference type="Rhea" id="RHEA-COMP:17428"/>
        <dbReference type="ChEBI" id="CHEBI:15377"/>
        <dbReference type="ChEBI" id="CHEBI:15378"/>
        <dbReference type="ChEBI" id="CHEBI:74896"/>
        <dbReference type="ChEBI" id="CHEBI:138282"/>
        <dbReference type="ChEBI" id="CHEBI:173118"/>
    </reaction>
    <physiologicalReaction direction="left-to-right" evidence="5">
        <dbReference type="Rhea" id="RHEA:68097"/>
    </physiologicalReaction>
</comment>
<evidence type="ECO:0000256" key="3">
    <source>
        <dbReference type="ARBA" id="ARBA00014856"/>
    </source>
</evidence>
<dbReference type="Pfam" id="PF00753">
    <property type="entry name" value="Lactamase_B"/>
    <property type="match status" value="1"/>
</dbReference>
<name>X1ATP0_9ZZZZ</name>
<comment type="function">
    <text evidence="6">Endoribonuclease that catalyzes the hydrolysis of histone-coding pre-mRNA 3'-end. Involved in histone pre-mRNA processing during the S-phase of the cell cycle, which is required for entering/progressing through S-phase. Cleaves histone pre-mRNA at a major and a minor cleavage site after the 5'-ACCCA-3' and the 5'-ACCCACA-3' sequence, respectively, and located downstream of the stem-loop. May require the presence of the HDE element located at the histone pre-RNA 3'-end to avoid non-specific cleavage.</text>
</comment>
<evidence type="ECO:0000256" key="4">
    <source>
        <dbReference type="ARBA" id="ARBA00032988"/>
    </source>
</evidence>
<organism evidence="8">
    <name type="scientific">marine sediment metagenome</name>
    <dbReference type="NCBI Taxonomy" id="412755"/>
    <lineage>
        <taxon>unclassified sequences</taxon>
        <taxon>metagenomes</taxon>
        <taxon>ecological metagenomes</taxon>
    </lineage>
</organism>
<evidence type="ECO:0000259" key="7">
    <source>
        <dbReference type="Pfam" id="PF00753"/>
    </source>
</evidence>
<sequence length="94" mass="10542">MSRTLKLVEVIKPGLLIRSETGVILDARSTVTLIQSETNNILVDTSLKKDREELLQRLQEYNLAPEDINILINTHGHRDHVGNNGVFSSATIYT</sequence>
<dbReference type="InterPro" id="IPR039344">
    <property type="entry name" value="MBLAC1"/>
</dbReference>
<dbReference type="PANTHER" id="PTHR23200">
    <property type="entry name" value="METALLO-BETA-LACTAMASE DOMAIN-CONTAINING PROTEIN 1"/>
    <property type="match status" value="1"/>
</dbReference>
<gene>
    <name evidence="8" type="ORF">S01H4_28968</name>
</gene>
<comment type="subunit">
    <text evidence="2">Homodimer.</text>
</comment>
<comment type="subcellular location">
    <subcellularLocation>
        <location evidence="1">Cytoplasm</location>
        <location evidence="1">Cytosol</location>
    </subcellularLocation>
</comment>